<evidence type="ECO:0000313" key="11">
    <source>
        <dbReference type="Proteomes" id="UP000006852"/>
    </source>
</evidence>
<dbReference type="KEGG" id="tsu:Tresu_1288"/>
<dbReference type="Gene3D" id="3.30.450.20">
    <property type="entry name" value="PAS domain"/>
    <property type="match status" value="1"/>
</dbReference>
<dbReference type="EMBL" id="CP002631">
    <property type="protein sequence ID" value="AEB14196.1"/>
    <property type="molecule type" value="Genomic_DNA"/>
</dbReference>
<dbReference type="SMART" id="SM00091">
    <property type="entry name" value="PAS"/>
    <property type="match status" value="1"/>
</dbReference>
<keyword evidence="11" id="KW-1185">Reference proteome</keyword>
<dbReference type="eggNOG" id="COG5000">
    <property type="taxonomic scope" value="Bacteria"/>
</dbReference>
<keyword evidence="7" id="KW-0067">ATP-binding</keyword>
<organism evidence="10 11">
    <name type="scientific">Treponema succinifaciens (strain ATCC 33096 / DSM 2489 / 6091)</name>
    <dbReference type="NCBI Taxonomy" id="869209"/>
    <lineage>
        <taxon>Bacteria</taxon>
        <taxon>Pseudomonadati</taxon>
        <taxon>Spirochaetota</taxon>
        <taxon>Spirochaetia</taxon>
        <taxon>Spirochaetales</taxon>
        <taxon>Treponemataceae</taxon>
        <taxon>Treponema</taxon>
    </lineage>
</organism>
<dbReference type="GeneID" id="302998447"/>
<dbReference type="PANTHER" id="PTHR43065">
    <property type="entry name" value="SENSOR HISTIDINE KINASE"/>
    <property type="match status" value="1"/>
</dbReference>
<dbReference type="Gene3D" id="1.10.287.130">
    <property type="match status" value="1"/>
</dbReference>
<evidence type="ECO:0000313" key="10">
    <source>
        <dbReference type="EMBL" id="AEB14196.1"/>
    </source>
</evidence>
<sequence length="395" mass="44747">MADFVEKASEKITKLSDEQLERLLNTVREENKIYDSIIQSIPSGLVIVDNNWCITKINKSAKRYLHFFHLHLIKSDPVWNLIADEEVSNFISFCAQKQNTNTNEEFSIVSADDKARFIVVSILPLVCDGKIAGTIIFIEDITAKRQQEILMHRMESLKSLTNLAASVAHEIKNPLGAISIHIQLLQKSIKKCREGDGQLPDEKFMEKYLSVVNEEIENLNKIVMDFLFAVRPLKVNMTLSEPDSIIEKSINFFMPEFENCGIEVSVNLQGNRNRLLIDEKLFREIFINIVQNAKAAILSSKKSNGKLAINSFIKNDHYILTIADNGCGMDEATCSRIFEPYYTTKADGTGLGLTTVYKIVKEFRGEITVNSELDEGTVFTVQIPVPQKETMLLEE</sequence>
<reference evidence="10 11" key="1">
    <citation type="journal article" date="2011" name="Stand. Genomic Sci.">
        <title>Complete genome sequence of Treponema succinifaciens type strain (6091).</title>
        <authorList>
            <person name="Han C."/>
            <person name="Gronow S."/>
            <person name="Teshima H."/>
            <person name="Lapidus A."/>
            <person name="Nolan M."/>
            <person name="Lucas S."/>
            <person name="Hammon N."/>
            <person name="Deshpande S."/>
            <person name="Cheng J.F."/>
            <person name="Zeytun A."/>
            <person name="Tapia R."/>
            <person name="Goodwin L."/>
            <person name="Pitluck S."/>
            <person name="Liolios K."/>
            <person name="Pagani I."/>
            <person name="Ivanova N."/>
            <person name="Mavromatis K."/>
            <person name="Mikhailova N."/>
            <person name="Huntemann M."/>
            <person name="Pati A."/>
            <person name="Chen A."/>
            <person name="Palaniappan K."/>
            <person name="Land M."/>
            <person name="Hauser L."/>
            <person name="Brambilla E.M."/>
            <person name="Rohde M."/>
            <person name="Goker M."/>
            <person name="Woyke T."/>
            <person name="Bristow J."/>
            <person name="Eisen J.A."/>
            <person name="Markowitz V."/>
            <person name="Hugenholtz P."/>
            <person name="Kyrpides N.C."/>
            <person name="Klenk H.P."/>
            <person name="Detter J.C."/>
        </authorList>
    </citation>
    <scope>NUCLEOTIDE SEQUENCE [LARGE SCALE GENOMIC DNA]</scope>
    <source>
        <strain evidence="11">ATCC 33096 / DSM 2489 / 6091</strain>
    </source>
</reference>
<dbReference type="InterPro" id="IPR004358">
    <property type="entry name" value="Sig_transdc_His_kin-like_C"/>
</dbReference>
<dbReference type="InterPro" id="IPR000014">
    <property type="entry name" value="PAS"/>
</dbReference>
<evidence type="ECO:0000256" key="8">
    <source>
        <dbReference type="ARBA" id="ARBA00023012"/>
    </source>
</evidence>
<dbReference type="InterPro" id="IPR035965">
    <property type="entry name" value="PAS-like_dom_sf"/>
</dbReference>
<dbReference type="CDD" id="cd00082">
    <property type="entry name" value="HisKA"/>
    <property type="match status" value="1"/>
</dbReference>
<dbReference type="Pfam" id="PF02518">
    <property type="entry name" value="HATPase_c"/>
    <property type="match status" value="1"/>
</dbReference>
<keyword evidence="4" id="KW-0808">Transferase</keyword>
<evidence type="ECO:0000256" key="1">
    <source>
        <dbReference type="ARBA" id="ARBA00000085"/>
    </source>
</evidence>
<dbReference type="PROSITE" id="PS50109">
    <property type="entry name" value="HIS_KIN"/>
    <property type="match status" value="1"/>
</dbReference>
<gene>
    <name evidence="10" type="ordered locus">Tresu_1288</name>
</gene>
<evidence type="ECO:0000256" key="2">
    <source>
        <dbReference type="ARBA" id="ARBA00012438"/>
    </source>
</evidence>
<evidence type="ECO:0000259" key="9">
    <source>
        <dbReference type="PROSITE" id="PS50109"/>
    </source>
</evidence>
<dbReference type="Gene3D" id="3.30.565.10">
    <property type="entry name" value="Histidine kinase-like ATPase, C-terminal domain"/>
    <property type="match status" value="1"/>
</dbReference>
<evidence type="ECO:0000256" key="4">
    <source>
        <dbReference type="ARBA" id="ARBA00022679"/>
    </source>
</evidence>
<dbReference type="STRING" id="869209.Tresu_1288"/>
<dbReference type="AlphaFoldDB" id="F2NRW0"/>
<dbReference type="PRINTS" id="PR00344">
    <property type="entry name" value="BCTRLSENSOR"/>
</dbReference>
<proteinExistence type="predicted"/>
<dbReference type="NCBIfam" id="TIGR00229">
    <property type="entry name" value="sensory_box"/>
    <property type="match status" value="1"/>
</dbReference>
<dbReference type="EC" id="2.7.13.3" evidence="2"/>
<name>F2NRW0_TRES6</name>
<evidence type="ECO:0000256" key="6">
    <source>
        <dbReference type="ARBA" id="ARBA00022777"/>
    </source>
</evidence>
<keyword evidence="3" id="KW-0597">Phosphoprotein</keyword>
<accession>F2NRW0</accession>
<dbReference type="InterPro" id="IPR005467">
    <property type="entry name" value="His_kinase_dom"/>
</dbReference>
<dbReference type="SMART" id="SM00388">
    <property type="entry name" value="HisKA"/>
    <property type="match status" value="1"/>
</dbReference>
<dbReference type="OrthoDB" id="1931120at2"/>
<evidence type="ECO:0000256" key="5">
    <source>
        <dbReference type="ARBA" id="ARBA00022741"/>
    </source>
</evidence>
<dbReference type="HOGENOM" id="CLU_000445_114_39_12"/>
<dbReference type="InterPro" id="IPR036890">
    <property type="entry name" value="HATPase_C_sf"/>
</dbReference>
<evidence type="ECO:0000256" key="7">
    <source>
        <dbReference type="ARBA" id="ARBA00022840"/>
    </source>
</evidence>
<dbReference type="InterPro" id="IPR003594">
    <property type="entry name" value="HATPase_dom"/>
</dbReference>
<comment type="catalytic activity">
    <reaction evidence="1">
        <text>ATP + protein L-histidine = ADP + protein N-phospho-L-histidine.</text>
        <dbReference type="EC" id="2.7.13.3"/>
    </reaction>
</comment>
<dbReference type="InterPro" id="IPR003661">
    <property type="entry name" value="HisK_dim/P_dom"/>
</dbReference>
<reference evidence="11" key="2">
    <citation type="submission" date="2011-04" db="EMBL/GenBank/DDBJ databases">
        <title>The complete genome of chromosome of Treponema succinifaciens DSM 2489.</title>
        <authorList>
            <person name="Lucas S."/>
            <person name="Copeland A."/>
            <person name="Lapidus A."/>
            <person name="Bruce D."/>
            <person name="Goodwin L."/>
            <person name="Pitluck S."/>
            <person name="Peters L."/>
            <person name="Kyrpides N."/>
            <person name="Mavromatis K."/>
            <person name="Ivanova N."/>
            <person name="Ovchinnikova G."/>
            <person name="Teshima H."/>
            <person name="Detter J.C."/>
            <person name="Tapia R."/>
            <person name="Han C."/>
            <person name="Land M."/>
            <person name="Hauser L."/>
            <person name="Markowitz V."/>
            <person name="Cheng J.-F."/>
            <person name="Hugenholtz P."/>
            <person name="Woyke T."/>
            <person name="Wu D."/>
            <person name="Gronow S."/>
            <person name="Wellnitz S."/>
            <person name="Brambilla E."/>
            <person name="Klenk H.-P."/>
            <person name="Eisen J.A."/>
        </authorList>
    </citation>
    <scope>NUCLEOTIDE SEQUENCE [LARGE SCALE GENOMIC DNA]</scope>
    <source>
        <strain evidence="11">ATCC 33096 / DSM 2489 / 6091</strain>
    </source>
</reference>
<dbReference type="PANTHER" id="PTHR43065:SF10">
    <property type="entry name" value="PEROXIDE STRESS-ACTIVATED HISTIDINE KINASE MAK3"/>
    <property type="match status" value="1"/>
</dbReference>
<dbReference type="SUPFAM" id="SSF55785">
    <property type="entry name" value="PYP-like sensor domain (PAS domain)"/>
    <property type="match status" value="1"/>
</dbReference>
<dbReference type="Pfam" id="PF00989">
    <property type="entry name" value="PAS"/>
    <property type="match status" value="1"/>
</dbReference>
<dbReference type="SUPFAM" id="SSF47384">
    <property type="entry name" value="Homodimeric domain of signal transducing histidine kinase"/>
    <property type="match status" value="1"/>
</dbReference>
<dbReference type="GO" id="GO:0000155">
    <property type="term" value="F:phosphorelay sensor kinase activity"/>
    <property type="evidence" value="ECO:0007669"/>
    <property type="project" value="InterPro"/>
</dbReference>
<feature type="domain" description="Histidine kinase" evidence="9">
    <location>
        <begin position="166"/>
        <end position="387"/>
    </location>
</feature>
<dbReference type="InterPro" id="IPR036097">
    <property type="entry name" value="HisK_dim/P_sf"/>
</dbReference>
<keyword evidence="6 10" id="KW-0418">Kinase</keyword>
<dbReference type="Pfam" id="PF00512">
    <property type="entry name" value="HisKA"/>
    <property type="match status" value="1"/>
</dbReference>
<protein>
    <recommendedName>
        <fullName evidence="2">histidine kinase</fullName>
        <ecNumber evidence="2">2.7.13.3</ecNumber>
    </recommendedName>
</protein>
<dbReference type="GO" id="GO:0006355">
    <property type="term" value="P:regulation of DNA-templated transcription"/>
    <property type="evidence" value="ECO:0007669"/>
    <property type="project" value="InterPro"/>
</dbReference>
<evidence type="ECO:0000256" key="3">
    <source>
        <dbReference type="ARBA" id="ARBA00022553"/>
    </source>
</evidence>
<dbReference type="GO" id="GO:0005524">
    <property type="term" value="F:ATP binding"/>
    <property type="evidence" value="ECO:0007669"/>
    <property type="project" value="UniProtKB-KW"/>
</dbReference>
<dbReference type="InterPro" id="IPR013767">
    <property type="entry name" value="PAS_fold"/>
</dbReference>
<dbReference type="Proteomes" id="UP000006852">
    <property type="component" value="Chromosome"/>
</dbReference>
<keyword evidence="8" id="KW-0902">Two-component regulatory system</keyword>
<dbReference type="SUPFAM" id="SSF55874">
    <property type="entry name" value="ATPase domain of HSP90 chaperone/DNA topoisomerase II/histidine kinase"/>
    <property type="match status" value="1"/>
</dbReference>
<dbReference type="SMART" id="SM00387">
    <property type="entry name" value="HATPase_c"/>
    <property type="match status" value="1"/>
</dbReference>
<keyword evidence="5" id="KW-0547">Nucleotide-binding</keyword>
<dbReference type="RefSeq" id="WP_013701483.1">
    <property type="nucleotide sequence ID" value="NC_015385.1"/>
</dbReference>